<name>A0A4Q2S7B9_9HYPH</name>
<dbReference type="RefSeq" id="WP_129334373.1">
    <property type="nucleotide sequence ID" value="NZ_SDVB01000380.1"/>
</dbReference>
<evidence type="ECO:0000259" key="2">
    <source>
        <dbReference type="PROSITE" id="PS50943"/>
    </source>
</evidence>
<gene>
    <name evidence="3" type="ORF">EUU22_23405</name>
</gene>
<dbReference type="SMART" id="SM00530">
    <property type="entry name" value="HTH_XRE"/>
    <property type="match status" value="1"/>
</dbReference>
<dbReference type="EMBL" id="SDVB01000380">
    <property type="protein sequence ID" value="RYB98037.1"/>
    <property type="molecule type" value="Genomic_DNA"/>
</dbReference>
<dbReference type="PANTHER" id="PTHR46797:SF1">
    <property type="entry name" value="METHYLPHOSPHONATE SYNTHASE"/>
    <property type="match status" value="1"/>
</dbReference>
<dbReference type="InterPro" id="IPR050807">
    <property type="entry name" value="TransReg_Diox_bact_type"/>
</dbReference>
<reference evidence="3 4" key="1">
    <citation type="submission" date="2019-01" db="EMBL/GenBank/DDBJ databases">
        <authorList>
            <person name="Deng T."/>
        </authorList>
    </citation>
    <scope>NUCLEOTIDE SEQUENCE [LARGE SCALE GENOMIC DNA]</scope>
    <source>
        <strain evidence="3 4">F8825</strain>
    </source>
</reference>
<dbReference type="SUPFAM" id="SSF47413">
    <property type="entry name" value="lambda repressor-like DNA-binding domains"/>
    <property type="match status" value="1"/>
</dbReference>
<dbReference type="Pfam" id="PF01381">
    <property type="entry name" value="HTH_3"/>
    <property type="match status" value="1"/>
</dbReference>
<keyword evidence="4" id="KW-1185">Reference proteome</keyword>
<dbReference type="Gene3D" id="1.10.260.40">
    <property type="entry name" value="lambda repressor-like DNA-binding domains"/>
    <property type="match status" value="1"/>
</dbReference>
<protein>
    <submittedName>
        <fullName evidence="3">XRE family transcriptional regulator</fullName>
    </submittedName>
</protein>
<dbReference type="PANTHER" id="PTHR46797">
    <property type="entry name" value="HTH-TYPE TRANSCRIPTIONAL REGULATOR"/>
    <property type="match status" value="1"/>
</dbReference>
<keyword evidence="1" id="KW-0238">DNA-binding</keyword>
<accession>A0A4Q2S7B9</accession>
<dbReference type="GO" id="GO:0005829">
    <property type="term" value="C:cytosol"/>
    <property type="evidence" value="ECO:0007669"/>
    <property type="project" value="TreeGrafter"/>
</dbReference>
<dbReference type="GO" id="GO:0003700">
    <property type="term" value="F:DNA-binding transcription factor activity"/>
    <property type="evidence" value="ECO:0007669"/>
    <property type="project" value="TreeGrafter"/>
</dbReference>
<dbReference type="CDD" id="cd00093">
    <property type="entry name" value="HTH_XRE"/>
    <property type="match status" value="1"/>
</dbReference>
<dbReference type="OrthoDB" id="9815697at2"/>
<dbReference type="GO" id="GO:0003677">
    <property type="term" value="F:DNA binding"/>
    <property type="evidence" value="ECO:0007669"/>
    <property type="project" value="UniProtKB-KW"/>
</dbReference>
<evidence type="ECO:0000256" key="1">
    <source>
        <dbReference type="ARBA" id="ARBA00023125"/>
    </source>
</evidence>
<proteinExistence type="predicted"/>
<dbReference type="Proteomes" id="UP000291088">
    <property type="component" value="Unassembled WGS sequence"/>
</dbReference>
<dbReference type="PROSITE" id="PS50943">
    <property type="entry name" value="HTH_CROC1"/>
    <property type="match status" value="1"/>
</dbReference>
<feature type="domain" description="HTH cro/C1-type" evidence="2">
    <location>
        <begin position="11"/>
        <end position="65"/>
    </location>
</feature>
<organism evidence="3 4">
    <name type="scientific">Ciceribacter ferrooxidans</name>
    <dbReference type="NCBI Taxonomy" id="2509717"/>
    <lineage>
        <taxon>Bacteria</taxon>
        <taxon>Pseudomonadati</taxon>
        <taxon>Pseudomonadota</taxon>
        <taxon>Alphaproteobacteria</taxon>
        <taxon>Hyphomicrobiales</taxon>
        <taxon>Rhizobiaceae</taxon>
        <taxon>Ciceribacter</taxon>
    </lineage>
</organism>
<evidence type="ECO:0000313" key="3">
    <source>
        <dbReference type="EMBL" id="RYB98037.1"/>
    </source>
</evidence>
<dbReference type="InterPro" id="IPR010982">
    <property type="entry name" value="Lambda_DNA-bd_dom_sf"/>
</dbReference>
<dbReference type="AlphaFoldDB" id="A0A4Q2S7B9"/>
<dbReference type="InterPro" id="IPR001387">
    <property type="entry name" value="Cro/C1-type_HTH"/>
</dbReference>
<evidence type="ECO:0000313" key="4">
    <source>
        <dbReference type="Proteomes" id="UP000291088"/>
    </source>
</evidence>
<comment type="caution">
    <text evidence="3">The sequence shown here is derived from an EMBL/GenBank/DDBJ whole genome shotgun (WGS) entry which is preliminary data.</text>
</comment>
<sequence length="111" mass="12640">MDTKTRLGLRLKAIRKEKKLTQDELAARMGRSVDALSNLERGRSLPNFTTIELLCQALDIPLKSLFDFEETTLPRRKAQLLEEFQSIARGLSDADLELAIEQIRALSRRGK</sequence>